<evidence type="ECO:0000259" key="1">
    <source>
        <dbReference type="PROSITE" id="PS51203"/>
    </source>
</evidence>
<evidence type="ECO:0000313" key="2">
    <source>
        <dbReference type="EMBL" id="CAE2306442.1"/>
    </source>
</evidence>
<organism evidence="2">
    <name type="scientific">Guillardia theta</name>
    <name type="common">Cryptophyte</name>
    <name type="synonym">Cryptomonas phi</name>
    <dbReference type="NCBI Taxonomy" id="55529"/>
    <lineage>
        <taxon>Eukaryota</taxon>
        <taxon>Cryptophyceae</taxon>
        <taxon>Pyrenomonadales</taxon>
        <taxon>Geminigeraceae</taxon>
        <taxon>Guillardia</taxon>
    </lineage>
</organism>
<dbReference type="Gene3D" id="2.60.40.790">
    <property type="match status" value="1"/>
</dbReference>
<sequence>MDASSFCPIYKWGQTDLDVIITVEVNEECIKSHSVSAEGKVEVQGTVPKKGDFKLILDLYGEIKAGATEARLLPRSLRLKIRKLHQGETWKSLQKQHIPKPAQVSCFSHSTQLLMTWPGLAGAQRFRLFCRQ</sequence>
<dbReference type="CDD" id="cd06463">
    <property type="entry name" value="p23_like"/>
    <property type="match status" value="1"/>
</dbReference>
<dbReference type="SUPFAM" id="SSF49764">
    <property type="entry name" value="HSP20-like chaperones"/>
    <property type="match status" value="1"/>
</dbReference>
<gene>
    <name evidence="2" type="ORF">GTHE00462_LOCUS18854</name>
</gene>
<protein>
    <recommendedName>
        <fullName evidence="1">CS domain-containing protein</fullName>
    </recommendedName>
</protein>
<dbReference type="PROSITE" id="PS51203">
    <property type="entry name" value="CS"/>
    <property type="match status" value="1"/>
</dbReference>
<proteinExistence type="predicted"/>
<dbReference type="InterPro" id="IPR008978">
    <property type="entry name" value="HSP20-like_chaperone"/>
</dbReference>
<accession>A0A7S4KV81</accession>
<reference evidence="2" key="1">
    <citation type="submission" date="2021-01" db="EMBL/GenBank/DDBJ databases">
        <authorList>
            <person name="Corre E."/>
            <person name="Pelletier E."/>
            <person name="Niang G."/>
            <person name="Scheremetjew M."/>
            <person name="Finn R."/>
            <person name="Kale V."/>
            <person name="Holt S."/>
            <person name="Cochrane G."/>
            <person name="Meng A."/>
            <person name="Brown T."/>
            <person name="Cohen L."/>
        </authorList>
    </citation>
    <scope>NUCLEOTIDE SEQUENCE</scope>
    <source>
        <strain evidence="2">CCMP 2712</strain>
    </source>
</reference>
<dbReference type="Pfam" id="PF04969">
    <property type="entry name" value="CS"/>
    <property type="match status" value="1"/>
</dbReference>
<name>A0A7S4KV81_GUITH</name>
<dbReference type="AlphaFoldDB" id="A0A7S4KV81"/>
<feature type="domain" description="CS" evidence="1">
    <location>
        <begin position="5"/>
        <end position="94"/>
    </location>
</feature>
<dbReference type="EMBL" id="HBKN01024126">
    <property type="protein sequence ID" value="CAE2306442.1"/>
    <property type="molecule type" value="Transcribed_RNA"/>
</dbReference>
<dbReference type="InterPro" id="IPR007052">
    <property type="entry name" value="CS_dom"/>
</dbReference>